<dbReference type="PANTHER" id="PTHR13832">
    <property type="entry name" value="PROTEIN PHOSPHATASE 2C"/>
    <property type="match status" value="1"/>
</dbReference>
<feature type="domain" description="PPM-type phosphatase" evidence="6">
    <location>
        <begin position="135"/>
        <end position="469"/>
    </location>
</feature>
<accession>A0A3N4IKC7</accession>
<dbReference type="STRING" id="1160509.A0A3N4IKC7"/>
<dbReference type="GO" id="GO:0046872">
    <property type="term" value="F:metal ion binding"/>
    <property type="evidence" value="ECO:0007669"/>
    <property type="project" value="UniProtKB-KW"/>
</dbReference>
<sequence length="505" mass="55413">MLHTLASSAKTHVPRGVTICTKQQWLLKDNYLFFSRFFQHHSSIHKDNCIRKTNLRTPVLQSSRCDQRRYFRDYFTTEVPGGSQHPEGYAPKHGGGRGTSTIRIPLKSAKHHFGAVRSRGSRISNEDWYQAGTIDVESFSKPLPEKEANELTQGVPGDKSNVFYFGVFDGHGGDKCSSFLKDWLHDYIERSARLFKDAEGINEAGGSVMGSDKIEKLKEELLDEWKNTVGGYFKRFRPVFGPNSSENEVTAEGGIEAGTFTSSVAYAFLRADLDFISHKGPAYPAEEQAKEPFPGGSTASVALISTPTHVPFWNPRTPATLVTAHVGDTRIILCNTETGQGEPLTHNHHPSSPTESGRLRRYAAAFVSDSFGEERFGGFANTRAFGGTPQKRMGISAEPDILTKVLGPSQYSFLVLCTDGVSGVLSDQEIVDIVKECRTPEEGARALVAFAEDVGGLSGDNATAIVVRLGGWTRRIIGGCGSAGTREHRRWKKEHGSAETGNRPQ</sequence>
<keyword evidence="8" id="KW-1185">Reference proteome</keyword>
<protein>
    <submittedName>
        <fullName evidence="7">Protein serine/threonine phosphatase 2C</fullName>
    </submittedName>
</protein>
<dbReference type="Gene3D" id="3.60.40.10">
    <property type="entry name" value="PPM-type phosphatase domain"/>
    <property type="match status" value="1"/>
</dbReference>
<evidence type="ECO:0000259" key="6">
    <source>
        <dbReference type="PROSITE" id="PS51746"/>
    </source>
</evidence>
<feature type="region of interest" description="Disordered" evidence="5">
    <location>
        <begin position="337"/>
        <end position="356"/>
    </location>
</feature>
<dbReference type="SUPFAM" id="SSF81606">
    <property type="entry name" value="PP2C-like"/>
    <property type="match status" value="1"/>
</dbReference>
<reference evidence="7 8" key="1">
    <citation type="journal article" date="2018" name="Nat. Ecol. Evol.">
        <title>Pezizomycetes genomes reveal the molecular basis of ectomycorrhizal truffle lifestyle.</title>
        <authorList>
            <person name="Murat C."/>
            <person name="Payen T."/>
            <person name="Noel B."/>
            <person name="Kuo A."/>
            <person name="Morin E."/>
            <person name="Chen J."/>
            <person name="Kohler A."/>
            <person name="Krizsan K."/>
            <person name="Balestrini R."/>
            <person name="Da Silva C."/>
            <person name="Montanini B."/>
            <person name="Hainaut M."/>
            <person name="Levati E."/>
            <person name="Barry K.W."/>
            <person name="Belfiori B."/>
            <person name="Cichocki N."/>
            <person name="Clum A."/>
            <person name="Dockter R.B."/>
            <person name="Fauchery L."/>
            <person name="Guy J."/>
            <person name="Iotti M."/>
            <person name="Le Tacon F."/>
            <person name="Lindquist E.A."/>
            <person name="Lipzen A."/>
            <person name="Malagnac F."/>
            <person name="Mello A."/>
            <person name="Molinier V."/>
            <person name="Miyauchi S."/>
            <person name="Poulain J."/>
            <person name="Riccioni C."/>
            <person name="Rubini A."/>
            <person name="Sitrit Y."/>
            <person name="Splivallo R."/>
            <person name="Traeger S."/>
            <person name="Wang M."/>
            <person name="Zifcakova L."/>
            <person name="Wipf D."/>
            <person name="Zambonelli A."/>
            <person name="Paolocci F."/>
            <person name="Nowrousian M."/>
            <person name="Ottonello S."/>
            <person name="Baldrian P."/>
            <person name="Spatafora J.W."/>
            <person name="Henrissat B."/>
            <person name="Nagy L.G."/>
            <person name="Aury J.M."/>
            <person name="Wincker P."/>
            <person name="Grigoriev I.V."/>
            <person name="Bonfante P."/>
            <person name="Martin F.M."/>
        </authorList>
    </citation>
    <scope>NUCLEOTIDE SEQUENCE [LARGE SCALE GENOMIC DNA]</scope>
    <source>
        <strain evidence="7 8">RN42</strain>
    </source>
</reference>
<dbReference type="SMART" id="SM00332">
    <property type="entry name" value="PP2Cc"/>
    <property type="match status" value="1"/>
</dbReference>
<evidence type="ECO:0000313" key="7">
    <source>
        <dbReference type="EMBL" id="RPA86592.1"/>
    </source>
</evidence>
<evidence type="ECO:0000256" key="5">
    <source>
        <dbReference type="SAM" id="MobiDB-lite"/>
    </source>
</evidence>
<dbReference type="Pfam" id="PF00481">
    <property type="entry name" value="PP2C"/>
    <property type="match status" value="1"/>
</dbReference>
<dbReference type="GO" id="GO:0004722">
    <property type="term" value="F:protein serine/threonine phosphatase activity"/>
    <property type="evidence" value="ECO:0007669"/>
    <property type="project" value="InterPro"/>
</dbReference>
<evidence type="ECO:0000256" key="1">
    <source>
        <dbReference type="ARBA" id="ARBA00022723"/>
    </source>
</evidence>
<dbReference type="EMBL" id="ML119649">
    <property type="protein sequence ID" value="RPA86592.1"/>
    <property type="molecule type" value="Genomic_DNA"/>
</dbReference>
<name>A0A3N4IKC7_ASCIM</name>
<dbReference type="AlphaFoldDB" id="A0A3N4IKC7"/>
<dbReference type="PROSITE" id="PS51746">
    <property type="entry name" value="PPM_2"/>
    <property type="match status" value="1"/>
</dbReference>
<dbReference type="OrthoDB" id="416093at2759"/>
<evidence type="ECO:0000256" key="3">
    <source>
        <dbReference type="ARBA" id="ARBA00022912"/>
    </source>
</evidence>
<evidence type="ECO:0000256" key="4">
    <source>
        <dbReference type="RuleBase" id="RU003465"/>
    </source>
</evidence>
<dbReference type="CDD" id="cd00143">
    <property type="entry name" value="PP2Cc"/>
    <property type="match status" value="1"/>
</dbReference>
<keyword evidence="2 4" id="KW-0378">Hydrolase</keyword>
<gene>
    <name evidence="7" type="ORF">BJ508DRAFT_411260</name>
</gene>
<dbReference type="InterPro" id="IPR036457">
    <property type="entry name" value="PPM-type-like_dom_sf"/>
</dbReference>
<comment type="similarity">
    <text evidence="4">Belongs to the PP2C family.</text>
</comment>
<dbReference type="InterPro" id="IPR000222">
    <property type="entry name" value="PP2C_BS"/>
</dbReference>
<dbReference type="InterPro" id="IPR001932">
    <property type="entry name" value="PPM-type_phosphatase-like_dom"/>
</dbReference>
<proteinExistence type="inferred from homology"/>
<dbReference type="Proteomes" id="UP000275078">
    <property type="component" value="Unassembled WGS sequence"/>
</dbReference>
<evidence type="ECO:0000313" key="8">
    <source>
        <dbReference type="Proteomes" id="UP000275078"/>
    </source>
</evidence>
<organism evidence="7 8">
    <name type="scientific">Ascobolus immersus RN42</name>
    <dbReference type="NCBI Taxonomy" id="1160509"/>
    <lineage>
        <taxon>Eukaryota</taxon>
        <taxon>Fungi</taxon>
        <taxon>Dikarya</taxon>
        <taxon>Ascomycota</taxon>
        <taxon>Pezizomycotina</taxon>
        <taxon>Pezizomycetes</taxon>
        <taxon>Pezizales</taxon>
        <taxon>Ascobolaceae</taxon>
        <taxon>Ascobolus</taxon>
    </lineage>
</organism>
<keyword evidence="3 4" id="KW-0904">Protein phosphatase</keyword>
<dbReference type="PANTHER" id="PTHR13832:SF589">
    <property type="entry name" value="[PYRUVATE DEHYDROGENASE [ACETYL-TRANSFERRING]]-PHOSPHATASE 2, MITOCHONDRIAL"/>
    <property type="match status" value="1"/>
</dbReference>
<keyword evidence="1" id="KW-0479">Metal-binding</keyword>
<dbReference type="InterPro" id="IPR015655">
    <property type="entry name" value="PP2C"/>
</dbReference>
<dbReference type="PROSITE" id="PS01032">
    <property type="entry name" value="PPM_1"/>
    <property type="match status" value="1"/>
</dbReference>
<evidence type="ECO:0000256" key="2">
    <source>
        <dbReference type="ARBA" id="ARBA00022801"/>
    </source>
</evidence>